<evidence type="ECO:0000256" key="2">
    <source>
        <dbReference type="ARBA" id="ARBA00022737"/>
    </source>
</evidence>
<feature type="coiled-coil region" evidence="4">
    <location>
        <begin position="442"/>
        <end position="469"/>
    </location>
</feature>
<dbReference type="CDD" id="cd18186">
    <property type="entry name" value="BTB_POZ_ZBTB_KLHL-like"/>
    <property type="match status" value="1"/>
</dbReference>
<dbReference type="InterPro" id="IPR000210">
    <property type="entry name" value="BTB/POZ_dom"/>
</dbReference>
<dbReference type="Pfam" id="PF00651">
    <property type="entry name" value="BTB"/>
    <property type="match status" value="1"/>
</dbReference>
<keyword evidence="7" id="KW-1185">Reference proteome</keyword>
<evidence type="ECO:0000256" key="4">
    <source>
        <dbReference type="SAM" id="Coils"/>
    </source>
</evidence>
<dbReference type="InterPro" id="IPR011042">
    <property type="entry name" value="6-blade_b-propeller_TolB-like"/>
</dbReference>
<dbReference type="GO" id="GO:0000151">
    <property type="term" value="C:ubiquitin ligase complex"/>
    <property type="evidence" value="ECO:0007669"/>
    <property type="project" value="TreeGrafter"/>
</dbReference>
<evidence type="ECO:0000313" key="7">
    <source>
        <dbReference type="Proteomes" id="UP000612055"/>
    </source>
</evidence>
<comment type="pathway">
    <text evidence="1">Protein modification; protein ubiquitination.</text>
</comment>
<accession>A0A836C5Y9</accession>
<organism evidence="6 7">
    <name type="scientific">Edaphochlamys debaryana</name>
    <dbReference type="NCBI Taxonomy" id="47281"/>
    <lineage>
        <taxon>Eukaryota</taxon>
        <taxon>Viridiplantae</taxon>
        <taxon>Chlorophyta</taxon>
        <taxon>core chlorophytes</taxon>
        <taxon>Chlorophyceae</taxon>
        <taxon>CS clade</taxon>
        <taxon>Chlamydomonadales</taxon>
        <taxon>Chlamydomonadales incertae sedis</taxon>
        <taxon>Edaphochlamys</taxon>
    </lineage>
</organism>
<keyword evidence="4" id="KW-0175">Coiled coil</keyword>
<dbReference type="PANTHER" id="PTHR46231">
    <property type="entry name" value="ANKYRIN REPEAT AND BTB/POZ DOMAIN-CONTAINING PROTEIN 1"/>
    <property type="match status" value="1"/>
</dbReference>
<keyword evidence="2" id="KW-0677">Repeat</keyword>
<reference evidence="6" key="1">
    <citation type="journal article" date="2020" name="bioRxiv">
        <title>Comparative genomics of Chlamydomonas.</title>
        <authorList>
            <person name="Craig R.J."/>
            <person name="Hasan A.R."/>
            <person name="Ness R.W."/>
            <person name="Keightley P.D."/>
        </authorList>
    </citation>
    <scope>NUCLEOTIDE SEQUENCE</scope>
    <source>
        <strain evidence="6">CCAP 11/70</strain>
    </source>
</reference>
<dbReference type="Proteomes" id="UP000612055">
    <property type="component" value="Unassembled WGS sequence"/>
</dbReference>
<dbReference type="InterPro" id="IPR011333">
    <property type="entry name" value="SKP1/BTB/POZ_sf"/>
</dbReference>
<name>A0A836C5Y9_9CHLO</name>
<evidence type="ECO:0000313" key="6">
    <source>
        <dbReference type="EMBL" id="KAG2500364.1"/>
    </source>
</evidence>
<gene>
    <name evidence="6" type="ORF">HYH03_001938</name>
</gene>
<dbReference type="Gene3D" id="2.120.10.30">
    <property type="entry name" value="TolB, C-terminal domain"/>
    <property type="match status" value="2"/>
</dbReference>
<protein>
    <recommendedName>
        <fullName evidence="5">BTB domain-containing protein</fullName>
    </recommendedName>
</protein>
<dbReference type="Gene3D" id="3.30.710.10">
    <property type="entry name" value="Potassium Channel Kv1.1, Chain A"/>
    <property type="match status" value="1"/>
</dbReference>
<feature type="domain" description="BTB" evidence="5">
    <location>
        <begin position="314"/>
        <end position="381"/>
    </location>
</feature>
<dbReference type="OrthoDB" id="6359816at2759"/>
<dbReference type="PROSITE" id="PS50097">
    <property type="entry name" value="BTB"/>
    <property type="match status" value="1"/>
</dbReference>
<evidence type="ECO:0000259" key="5">
    <source>
        <dbReference type="PROSITE" id="PS50097"/>
    </source>
</evidence>
<dbReference type="InterPro" id="IPR044515">
    <property type="entry name" value="ABTB1"/>
</dbReference>
<dbReference type="SUPFAM" id="SSF54695">
    <property type="entry name" value="POZ domain"/>
    <property type="match status" value="1"/>
</dbReference>
<sequence length="493" mass="51742">MCFGRHPVLCKGWAGQGAAPRNTSTLSVFFCCGHAVCRLHGDNTVELVVGRLSEEGDSDGLGLAARLNNPSFLCAGSDGSLYSTTGEAGDRVARLELPAAWHQGPAGPSAAGEAAAGAGAGERRVRVTTLPFEAVGAICGLANVPWGGPGGYLVLSTRTALYGLPLGGAGTDDSGVDAAPAPTLLAGREGDEGVADGRGESARFTAILGFSVDRGANILLSDRQRRRSGGTAVRAVAPDGTVTTRAELDGRHHRPAILPNGYLALCNSDEPSLLVLDLGLKPPPLLLPAPAGPPRRTLHADMGALLDAQPDGTADLTLVVGGRRFPVHRLILVARCDYFRQRLEGGFADGAAAELSLPDADPAAFELLLRFVYTGAVDIPSALAPPWPSWRTGCCSRSCARTPRRWCCRACLPRRSVGSLLWAERLGASFSGLLSSLKAWYLEHHEEVLEAAEESVERLMAESPRLMVELSPGTVLELTDGAIERAAKRQRTG</sequence>
<dbReference type="GO" id="GO:0005737">
    <property type="term" value="C:cytoplasm"/>
    <property type="evidence" value="ECO:0007669"/>
    <property type="project" value="TreeGrafter"/>
</dbReference>
<evidence type="ECO:0000256" key="3">
    <source>
        <dbReference type="ARBA" id="ARBA00023043"/>
    </source>
</evidence>
<dbReference type="SUPFAM" id="SSF63829">
    <property type="entry name" value="Calcium-dependent phosphotriesterase"/>
    <property type="match status" value="1"/>
</dbReference>
<dbReference type="AlphaFoldDB" id="A0A836C5Y9"/>
<dbReference type="EMBL" id="JAEHOE010000004">
    <property type="protein sequence ID" value="KAG2500364.1"/>
    <property type="molecule type" value="Genomic_DNA"/>
</dbReference>
<comment type="caution">
    <text evidence="6">The sequence shown here is derived from an EMBL/GenBank/DDBJ whole genome shotgun (WGS) entry which is preliminary data.</text>
</comment>
<keyword evidence="3" id="KW-0040">ANK repeat</keyword>
<dbReference type="SMART" id="SM00225">
    <property type="entry name" value="BTB"/>
    <property type="match status" value="1"/>
</dbReference>
<proteinExistence type="predicted"/>
<evidence type="ECO:0000256" key="1">
    <source>
        <dbReference type="ARBA" id="ARBA00004906"/>
    </source>
</evidence>
<dbReference type="PANTHER" id="PTHR46231:SF1">
    <property type="entry name" value="ANKYRIN REPEAT AND BTB_POZ DOMAIN-CONTAINING PROTEIN 1"/>
    <property type="match status" value="1"/>
</dbReference>